<feature type="signal peptide" evidence="2">
    <location>
        <begin position="1"/>
        <end position="19"/>
    </location>
</feature>
<name>A0AA94EEP6_9GAMM</name>
<comment type="similarity">
    <text evidence="1">Belongs to the beta-lactamase family.</text>
</comment>
<protein>
    <recommendedName>
        <fullName evidence="3">Beta-lactamase-related domain-containing protein</fullName>
    </recommendedName>
</protein>
<feature type="chain" id="PRO_5041658484" description="Beta-lactamase-related domain-containing protein" evidence="2">
    <location>
        <begin position="20"/>
        <end position="424"/>
    </location>
</feature>
<dbReference type="AlphaFoldDB" id="A0AA94EEP6"/>
<evidence type="ECO:0000313" key="4">
    <source>
        <dbReference type="EMBL" id="RUO40290.1"/>
    </source>
</evidence>
<evidence type="ECO:0000259" key="3">
    <source>
        <dbReference type="Pfam" id="PF00144"/>
    </source>
</evidence>
<evidence type="ECO:0000256" key="1">
    <source>
        <dbReference type="ARBA" id="ARBA00038473"/>
    </source>
</evidence>
<dbReference type="InterPro" id="IPR012338">
    <property type="entry name" value="Beta-lactam/transpept-like"/>
</dbReference>
<comment type="caution">
    <text evidence="4">The sequence shown here is derived from an EMBL/GenBank/DDBJ whole genome shotgun (WGS) entry which is preliminary data.</text>
</comment>
<sequence length="424" mass="46896">MKRLSFLWLCLFISGCQNYDVATLTDIPPDVKQSIHSAVDNQHRPGVVIGLVNPKGTHFYSYGVSQAGGSQKLTDQSQFAVGSLAKLFTAELFETLERKGIVTRQTLLTDIWPDVKDNANTRLAYLLNHTAALPRDLSHETLSKNSTEHLLATLSREANLPADDSYSSVGMAILGLSLGQITDSDFNTQLNTEILTPLKLNETSFKPHPDLLATRHQTTIPISAPAEIPDVAYGAGGLYSTAQDLMSFLKHEMQQPEHLGWKHYQNDTFEAFYHGGDGNGHQAFIAFRPDNHVGVVLLSNSTSDDALQDIALHFIDPRMDLPNFDHRPRQQLPEETLTLYEGSYQLQDDDSGNQIQLSISANRLVYHELAPDGSTVRQTPLHAIDAQTFELADLPVVISFKGATNKADATLRFGDQAFTMVRLN</sequence>
<keyword evidence="5" id="KW-1185">Reference proteome</keyword>
<dbReference type="PANTHER" id="PTHR22935">
    <property type="entry name" value="PENICILLIN-BINDING PROTEIN"/>
    <property type="match status" value="1"/>
</dbReference>
<dbReference type="SUPFAM" id="SSF56601">
    <property type="entry name" value="beta-lactamase/transpeptidase-like"/>
    <property type="match status" value="1"/>
</dbReference>
<dbReference type="EMBL" id="PIPS01000004">
    <property type="protein sequence ID" value="RUO40290.1"/>
    <property type="molecule type" value="Genomic_DNA"/>
</dbReference>
<gene>
    <name evidence="4" type="ORF">CWE23_11835</name>
</gene>
<dbReference type="InterPro" id="IPR001466">
    <property type="entry name" value="Beta-lactam-related"/>
</dbReference>
<keyword evidence="2" id="KW-0732">Signal</keyword>
<dbReference type="Gene3D" id="3.40.710.10">
    <property type="entry name" value="DD-peptidase/beta-lactamase superfamily"/>
    <property type="match status" value="1"/>
</dbReference>
<dbReference type="InterPro" id="IPR051478">
    <property type="entry name" value="Beta-lactamase-like_AB/R"/>
</dbReference>
<evidence type="ECO:0000256" key="2">
    <source>
        <dbReference type="SAM" id="SignalP"/>
    </source>
</evidence>
<dbReference type="PANTHER" id="PTHR22935:SF95">
    <property type="entry name" value="BETA-LACTAMASE-LIKE 1-RELATED"/>
    <property type="match status" value="1"/>
</dbReference>
<proteinExistence type="inferred from homology"/>
<accession>A0AA94EEP6</accession>
<organism evidence="4 5">
    <name type="scientific">Idiomarina aquatica</name>
    <dbReference type="NCBI Taxonomy" id="1327752"/>
    <lineage>
        <taxon>Bacteria</taxon>
        <taxon>Pseudomonadati</taxon>
        <taxon>Pseudomonadota</taxon>
        <taxon>Gammaproteobacteria</taxon>
        <taxon>Alteromonadales</taxon>
        <taxon>Idiomarinaceae</taxon>
        <taxon>Idiomarina</taxon>
    </lineage>
</organism>
<dbReference type="RefSeq" id="WP_126820347.1">
    <property type="nucleotide sequence ID" value="NZ_PIPS01000004.1"/>
</dbReference>
<dbReference type="Pfam" id="PF00144">
    <property type="entry name" value="Beta-lactamase"/>
    <property type="match status" value="1"/>
</dbReference>
<dbReference type="PROSITE" id="PS51257">
    <property type="entry name" value="PROKAR_LIPOPROTEIN"/>
    <property type="match status" value="1"/>
</dbReference>
<reference evidence="5" key="1">
    <citation type="journal article" date="2018" name="Front. Microbiol.">
        <title>Genome-Based Analysis Reveals the Taxonomy and Diversity of the Family Idiomarinaceae.</title>
        <authorList>
            <person name="Liu Y."/>
            <person name="Lai Q."/>
            <person name="Shao Z."/>
        </authorList>
    </citation>
    <scope>NUCLEOTIDE SEQUENCE [LARGE SCALE GENOMIC DNA]</scope>
    <source>
        <strain evidence="5">SN-14</strain>
    </source>
</reference>
<dbReference type="Proteomes" id="UP000286680">
    <property type="component" value="Unassembled WGS sequence"/>
</dbReference>
<evidence type="ECO:0000313" key="5">
    <source>
        <dbReference type="Proteomes" id="UP000286680"/>
    </source>
</evidence>
<feature type="domain" description="Beta-lactamase-related" evidence="3">
    <location>
        <begin position="33"/>
        <end position="306"/>
    </location>
</feature>